<accession>A0A2C1LPF4</accession>
<dbReference type="InterPro" id="IPR014962">
    <property type="entry name" value="YolD"/>
</dbReference>
<gene>
    <name evidence="1" type="ORF">COD19_17390</name>
</gene>
<dbReference type="Pfam" id="PF08863">
    <property type="entry name" value="YolD"/>
    <property type="match status" value="1"/>
</dbReference>
<organism evidence="1 2">
    <name type="scientific">Bacillus cereus</name>
    <dbReference type="NCBI Taxonomy" id="1396"/>
    <lineage>
        <taxon>Bacteria</taxon>
        <taxon>Bacillati</taxon>
        <taxon>Bacillota</taxon>
        <taxon>Bacilli</taxon>
        <taxon>Bacillales</taxon>
        <taxon>Bacillaceae</taxon>
        <taxon>Bacillus</taxon>
        <taxon>Bacillus cereus group</taxon>
    </lineage>
</organism>
<proteinExistence type="predicted"/>
<evidence type="ECO:0000313" key="2">
    <source>
        <dbReference type="Proteomes" id="UP000225766"/>
    </source>
</evidence>
<evidence type="ECO:0000313" key="1">
    <source>
        <dbReference type="EMBL" id="PGU00154.1"/>
    </source>
</evidence>
<comment type="caution">
    <text evidence="1">The sequence shown here is derived from an EMBL/GenBank/DDBJ whole genome shotgun (WGS) entry which is preliminary data.</text>
</comment>
<dbReference type="PANTHER" id="PTHR40051">
    <property type="entry name" value="IG HYPOTHETICAL 15966"/>
    <property type="match status" value="1"/>
</dbReference>
<reference evidence="1 2" key="1">
    <citation type="submission" date="2017-09" db="EMBL/GenBank/DDBJ databases">
        <title>Large-scale bioinformatics analysis of Bacillus genomes uncovers conserved roles of natural products in bacterial physiology.</title>
        <authorList>
            <consortium name="Agbiome Team Llc"/>
            <person name="Bleich R.M."/>
            <person name="Grubbs K.J."/>
            <person name="Santa Maria K.C."/>
            <person name="Allen S.E."/>
            <person name="Farag S."/>
            <person name="Shank E.A."/>
            <person name="Bowers A."/>
        </authorList>
    </citation>
    <scope>NUCLEOTIDE SEQUENCE [LARGE SCALE GENOMIC DNA]</scope>
    <source>
        <strain evidence="1 2">AFS040105</strain>
    </source>
</reference>
<evidence type="ECO:0008006" key="3">
    <source>
        <dbReference type="Google" id="ProtNLM"/>
    </source>
</evidence>
<dbReference type="AlphaFoldDB" id="A0A2C1LPF4"/>
<name>A0A2C1LPF4_BACCE</name>
<dbReference type="EMBL" id="NUMG01000023">
    <property type="protein sequence ID" value="PGU00154.1"/>
    <property type="molecule type" value="Genomic_DNA"/>
</dbReference>
<dbReference type="PANTHER" id="PTHR40051:SF1">
    <property type="entry name" value="YOLD-LIKE FAMILY PROTEIN"/>
    <property type="match status" value="1"/>
</dbReference>
<sequence>MGEQFHGINEIIERQSHIPIPLLNEQKPEDIHYLLYEAQITEEPICVSYFKKGTIHYVQGKISRVDTLGESIYVENNRIVFSSITDVSRAPYDTEGF</sequence>
<protein>
    <recommendedName>
        <fullName evidence="3">YolD-like family protein</fullName>
    </recommendedName>
</protein>
<dbReference type="Proteomes" id="UP000225766">
    <property type="component" value="Unassembled WGS sequence"/>
</dbReference>